<keyword evidence="4" id="KW-1185">Reference proteome</keyword>
<dbReference type="GO" id="GO:0005576">
    <property type="term" value="C:extracellular region"/>
    <property type="evidence" value="ECO:0007669"/>
    <property type="project" value="InterPro"/>
</dbReference>
<dbReference type="Proteomes" id="UP000203316">
    <property type="component" value="Segment"/>
</dbReference>
<evidence type="ECO:0000256" key="1">
    <source>
        <dbReference type="SAM" id="Phobius"/>
    </source>
</evidence>
<feature type="transmembrane region" description="Helical" evidence="1">
    <location>
        <begin position="14"/>
        <end position="34"/>
    </location>
</feature>
<dbReference type="GeneID" id="5850509"/>
<dbReference type="InterPro" id="IPR002557">
    <property type="entry name" value="Chitin-bd_dom"/>
</dbReference>
<accession>B0FDP4</accession>
<protein>
    <recommendedName>
        <fullName evidence="2">Chitin-binding type-2 domain-containing protein</fullName>
    </recommendedName>
</protein>
<dbReference type="SMART" id="SM00494">
    <property type="entry name" value="ChtBD2"/>
    <property type="match status" value="1"/>
</dbReference>
<dbReference type="GO" id="GO:0008061">
    <property type="term" value="F:chitin binding"/>
    <property type="evidence" value="ECO:0007669"/>
    <property type="project" value="InterPro"/>
</dbReference>
<keyword evidence="1" id="KW-0812">Transmembrane</keyword>
<keyword evidence="1" id="KW-0472">Membrane</keyword>
<reference evidence="3 4" key="1">
    <citation type="submission" date="2007-11" db="EMBL/GenBank/DDBJ databases">
        <title>Sequence and organization of Orgyia leucostigma nucleopolyhedrovirus genome.</title>
        <authorList>
            <person name="Eveleigh R.J.M."/>
            <person name="Lapointe R."/>
            <person name="Graham R.I."/>
            <person name="Lauzon H.A.M."/>
            <person name="Pavlik L."/>
            <person name="Arif B.M."/>
            <person name="Lucarotti C.J."/>
        </authorList>
    </citation>
    <scope>NUCLEOTIDE SEQUENCE [LARGE SCALE GENOMIC DNA]</scope>
    <source>
        <strain evidence="3">CFS-77</strain>
    </source>
</reference>
<evidence type="ECO:0000313" key="4">
    <source>
        <dbReference type="Proteomes" id="UP000203316"/>
    </source>
</evidence>
<dbReference type="KEGG" id="vg:5850509"/>
<evidence type="ECO:0000259" key="2">
    <source>
        <dbReference type="PROSITE" id="PS50940"/>
    </source>
</evidence>
<dbReference type="SUPFAM" id="SSF57625">
    <property type="entry name" value="Invertebrate chitin-binding proteins"/>
    <property type="match status" value="1"/>
</dbReference>
<dbReference type="OrthoDB" id="28254at10239"/>
<evidence type="ECO:0000313" key="3">
    <source>
        <dbReference type="EMBL" id="ABY65752.1"/>
    </source>
</evidence>
<dbReference type="InterPro" id="IPR036508">
    <property type="entry name" value="Chitin-bd_dom_sf"/>
</dbReference>
<feature type="domain" description="Chitin-binding type-2" evidence="2">
    <location>
        <begin position="88"/>
        <end position="133"/>
    </location>
</feature>
<organism evidence="3 4">
    <name type="scientific">Orgyia leucostigma nucleopolyhedrovirus</name>
    <dbReference type="NCBI Taxonomy" id="490711"/>
    <lineage>
        <taxon>Viruses</taxon>
        <taxon>Viruses incertae sedis</taxon>
        <taxon>Naldaviricetes</taxon>
        <taxon>Lefavirales</taxon>
        <taxon>Baculoviridae</taxon>
        <taxon>Alphabaculovirus</taxon>
        <taxon>Alphabaculovirus orleucostigmae</taxon>
    </lineage>
</organism>
<dbReference type="RefSeq" id="YP_001650936.1">
    <property type="nucleotide sequence ID" value="NC_010276.1"/>
</dbReference>
<name>B0FDP4_9ABAC</name>
<dbReference type="PROSITE" id="PS50940">
    <property type="entry name" value="CHIT_BIND_II"/>
    <property type="match status" value="1"/>
</dbReference>
<sequence length="157" mass="18264">MANAVGNRFMFKRFAYIAILLFVLLVVGFIVFRVKVIVEEDYRYLKHPFYPNVMYDRLTDSIKLCPDQCQYFHENLQACKSTGHQLFNPECLGRIGNIKHLYDCNKFYICLKTMSMMASCIENSVYDYKTDTCINGTCNKNFCENCCVDDDTTNSNV</sequence>
<proteinExistence type="predicted"/>
<dbReference type="CAZy" id="CBM14">
    <property type="family name" value="Carbohydrate-Binding Module Family 14"/>
</dbReference>
<dbReference type="EMBL" id="EU309041">
    <property type="protein sequence ID" value="ABY65752.1"/>
    <property type="molecule type" value="Genomic_DNA"/>
</dbReference>
<keyword evidence="1" id="KW-1133">Transmembrane helix</keyword>